<evidence type="ECO:0008006" key="3">
    <source>
        <dbReference type="Google" id="ProtNLM"/>
    </source>
</evidence>
<protein>
    <recommendedName>
        <fullName evidence="3">RNase H type-1 domain-containing protein</fullName>
    </recommendedName>
</protein>
<organism evidence="1 2">
    <name type="scientific">Gossypium armourianum</name>
    <dbReference type="NCBI Taxonomy" id="34283"/>
    <lineage>
        <taxon>Eukaryota</taxon>
        <taxon>Viridiplantae</taxon>
        <taxon>Streptophyta</taxon>
        <taxon>Embryophyta</taxon>
        <taxon>Tracheophyta</taxon>
        <taxon>Spermatophyta</taxon>
        <taxon>Magnoliopsida</taxon>
        <taxon>eudicotyledons</taxon>
        <taxon>Gunneridae</taxon>
        <taxon>Pentapetalae</taxon>
        <taxon>rosids</taxon>
        <taxon>malvids</taxon>
        <taxon>Malvales</taxon>
        <taxon>Malvaceae</taxon>
        <taxon>Malvoideae</taxon>
        <taxon>Gossypium</taxon>
    </lineage>
</organism>
<dbReference type="Proteomes" id="UP000593575">
    <property type="component" value="Unassembled WGS sequence"/>
</dbReference>
<gene>
    <name evidence="1" type="ORF">Goarm_004631</name>
</gene>
<name>A0A7J9JXC3_9ROSI</name>
<feature type="non-terminal residue" evidence="1">
    <location>
        <position position="1"/>
    </location>
</feature>
<proteinExistence type="predicted"/>
<evidence type="ECO:0000313" key="1">
    <source>
        <dbReference type="EMBL" id="MBA0838842.1"/>
    </source>
</evidence>
<accession>A0A7J9JXC3</accession>
<comment type="caution">
    <text evidence="1">The sequence shown here is derived from an EMBL/GenBank/DDBJ whole genome shotgun (WGS) entry which is preliminary data.</text>
</comment>
<dbReference type="EMBL" id="JABFAE010000010">
    <property type="protein sequence ID" value="MBA0838842.1"/>
    <property type="molecule type" value="Genomic_DNA"/>
</dbReference>
<keyword evidence="2" id="KW-1185">Reference proteome</keyword>
<evidence type="ECO:0000313" key="2">
    <source>
        <dbReference type="Proteomes" id="UP000593575"/>
    </source>
</evidence>
<dbReference type="AlphaFoldDB" id="A0A7J9JXC3"/>
<sequence length="30" mass="3346">ALNLGLHLGLREVEIEGDSRSVIRKLQAEE</sequence>
<reference evidence="1 2" key="1">
    <citation type="journal article" date="2019" name="Genome Biol. Evol.">
        <title>Insights into the evolution of the New World diploid cottons (Gossypium, subgenus Houzingenia) based on genome sequencing.</title>
        <authorList>
            <person name="Grover C.E."/>
            <person name="Arick M.A. 2nd"/>
            <person name="Thrash A."/>
            <person name="Conover J.L."/>
            <person name="Sanders W.S."/>
            <person name="Peterson D.G."/>
            <person name="Frelichowski J.E."/>
            <person name="Scheffler J.A."/>
            <person name="Scheffler B.E."/>
            <person name="Wendel J.F."/>
        </authorList>
    </citation>
    <scope>NUCLEOTIDE SEQUENCE [LARGE SCALE GENOMIC DNA]</scope>
    <source>
        <strain evidence="1">6</strain>
        <tissue evidence="1">Leaf</tissue>
    </source>
</reference>